<dbReference type="Proteomes" id="UP000243723">
    <property type="component" value="Unassembled WGS sequence"/>
</dbReference>
<name>A0A2P8ABI6_9PEZI</name>
<organism evidence="1 2">
    <name type="scientific">Elsinoe australis</name>
    <dbReference type="NCBI Taxonomy" id="40998"/>
    <lineage>
        <taxon>Eukaryota</taxon>
        <taxon>Fungi</taxon>
        <taxon>Dikarya</taxon>
        <taxon>Ascomycota</taxon>
        <taxon>Pezizomycotina</taxon>
        <taxon>Dothideomycetes</taxon>
        <taxon>Dothideomycetidae</taxon>
        <taxon>Myriangiales</taxon>
        <taxon>Elsinoaceae</taxon>
        <taxon>Elsinoe</taxon>
    </lineage>
</organism>
<gene>
    <name evidence="1" type="ORF">B9Z65_9026</name>
</gene>
<proteinExistence type="predicted"/>
<evidence type="ECO:0000313" key="1">
    <source>
        <dbReference type="EMBL" id="PSK57824.1"/>
    </source>
</evidence>
<comment type="caution">
    <text evidence="1">The sequence shown here is derived from an EMBL/GenBank/DDBJ whole genome shotgun (WGS) entry which is preliminary data.</text>
</comment>
<dbReference type="EMBL" id="NHZQ01000037">
    <property type="protein sequence ID" value="PSK57824.1"/>
    <property type="molecule type" value="Genomic_DNA"/>
</dbReference>
<evidence type="ECO:0000313" key="2">
    <source>
        <dbReference type="Proteomes" id="UP000243723"/>
    </source>
</evidence>
<accession>A0A2P8ABI6</accession>
<sequence>MTTPRSQSVSSVRQYRQPTYRVVTPCKKFIVQYYDDLQAPDEQTSADDLVLSKPLNLTIDNRGVQTLHICDPRVDDFRMNGFEYLVETTPAAQLKSAIIAHPRYIETVRVQAQYDQAMFRLRRKGQQPDENEPSGKVLRVVQNQRAVARQSRLESKWEREKEFRDQQEKDRLAREEAQAAQQRLQLVLRDRGAIDSPQQSRTQLVQERAPLDAEEFERTEAYLRIKISVAMRDSQWAKLQELNTERQKLWASAGFAAPTL</sequence>
<keyword evidence="2" id="KW-1185">Reference proteome</keyword>
<reference evidence="1 2" key="1">
    <citation type="submission" date="2017-05" db="EMBL/GenBank/DDBJ databases">
        <title>Draft genome sequence of Elsinoe australis.</title>
        <authorList>
            <person name="Cheng Q."/>
        </authorList>
    </citation>
    <scope>NUCLEOTIDE SEQUENCE [LARGE SCALE GENOMIC DNA]</scope>
    <source>
        <strain evidence="1 2">NL1</strain>
    </source>
</reference>
<protein>
    <submittedName>
        <fullName evidence="1">Uncharacterized protein</fullName>
    </submittedName>
</protein>
<dbReference type="AlphaFoldDB" id="A0A2P8ABI6"/>